<protein>
    <submittedName>
        <fullName evidence="2">Uncharacterized protein</fullName>
    </submittedName>
</protein>
<evidence type="ECO:0000313" key="3">
    <source>
        <dbReference type="Proteomes" id="UP000192920"/>
    </source>
</evidence>
<keyword evidence="3" id="KW-1185">Reference proteome</keyword>
<dbReference type="Proteomes" id="UP000192920">
    <property type="component" value="Unassembled WGS sequence"/>
</dbReference>
<dbReference type="RefSeq" id="WP_085274983.1">
    <property type="nucleotide sequence ID" value="NZ_FXAG01000002.1"/>
</dbReference>
<feature type="transmembrane region" description="Helical" evidence="1">
    <location>
        <begin position="29"/>
        <end position="47"/>
    </location>
</feature>
<evidence type="ECO:0000256" key="1">
    <source>
        <dbReference type="SAM" id="Phobius"/>
    </source>
</evidence>
<proteinExistence type="predicted"/>
<keyword evidence="1" id="KW-0472">Membrane</keyword>
<gene>
    <name evidence="2" type="ORF">SAMN02745746_00630</name>
</gene>
<dbReference type="AlphaFoldDB" id="A0A1Y6BE97"/>
<reference evidence="3" key="1">
    <citation type="submission" date="2017-04" db="EMBL/GenBank/DDBJ databases">
        <authorList>
            <person name="Varghese N."/>
            <person name="Submissions S."/>
        </authorList>
    </citation>
    <scope>NUCLEOTIDE SEQUENCE [LARGE SCALE GENOMIC DNA]</scope>
    <source>
        <strain evidence="3">DSM 22618</strain>
    </source>
</reference>
<sequence length="120" mass="13107">MKTSVSLPIVLITLGSLWFLKSTYLLPETSTLLALLLTTAGVILFIIDGFNKSSLVTGPMLMYGGAAVYLYDSAGLRLSHVLSLGMVLMGILLLLARSDRIPERSQRQRVPERQLNGDGR</sequence>
<organism evidence="2 3">
    <name type="scientific">Pseudogulbenkiania subflava DSM 22618</name>
    <dbReference type="NCBI Taxonomy" id="1123014"/>
    <lineage>
        <taxon>Bacteria</taxon>
        <taxon>Pseudomonadati</taxon>
        <taxon>Pseudomonadota</taxon>
        <taxon>Betaproteobacteria</taxon>
        <taxon>Neisseriales</taxon>
        <taxon>Chromobacteriaceae</taxon>
        <taxon>Pseudogulbenkiania</taxon>
    </lineage>
</organism>
<dbReference type="EMBL" id="FXAG01000002">
    <property type="protein sequence ID" value="SME99515.1"/>
    <property type="molecule type" value="Genomic_DNA"/>
</dbReference>
<evidence type="ECO:0000313" key="2">
    <source>
        <dbReference type="EMBL" id="SME99515.1"/>
    </source>
</evidence>
<feature type="transmembrane region" description="Helical" evidence="1">
    <location>
        <begin position="77"/>
        <end position="96"/>
    </location>
</feature>
<dbReference type="STRING" id="1123014.SAMN02745746_00630"/>
<accession>A0A1Y6BE97</accession>
<keyword evidence="1" id="KW-0812">Transmembrane</keyword>
<keyword evidence="1" id="KW-1133">Transmembrane helix</keyword>
<name>A0A1Y6BE97_9NEIS</name>